<dbReference type="Gene3D" id="3.40.50.150">
    <property type="entry name" value="Vaccinia Virus protein VP39"/>
    <property type="match status" value="1"/>
</dbReference>
<evidence type="ECO:0000313" key="3">
    <source>
        <dbReference type="EMBL" id="RHW37248.1"/>
    </source>
</evidence>
<dbReference type="AlphaFoldDB" id="A0A417YRJ4"/>
<gene>
    <name evidence="3" type="ORF">D1B31_15890</name>
</gene>
<dbReference type="RefSeq" id="WP_118922150.1">
    <property type="nucleotide sequence ID" value="NZ_QWEG01000010.1"/>
</dbReference>
<dbReference type="OrthoDB" id="2575094at2"/>
<dbReference type="GO" id="GO:0008168">
    <property type="term" value="F:methyltransferase activity"/>
    <property type="evidence" value="ECO:0007669"/>
    <property type="project" value="UniProtKB-KW"/>
</dbReference>
<accession>A0A417YRJ4</accession>
<dbReference type="PANTHER" id="PTHR43861:SF6">
    <property type="entry name" value="METHYLTRANSFERASE TYPE 11"/>
    <property type="match status" value="1"/>
</dbReference>
<evidence type="ECO:0000259" key="2">
    <source>
        <dbReference type="Pfam" id="PF13847"/>
    </source>
</evidence>
<feature type="domain" description="Methyltransferase" evidence="2">
    <location>
        <begin position="36"/>
        <end position="143"/>
    </location>
</feature>
<dbReference type="CDD" id="cd02440">
    <property type="entry name" value="AdoMet_MTases"/>
    <property type="match status" value="1"/>
</dbReference>
<feature type="coiled-coil region" evidence="1">
    <location>
        <begin position="327"/>
        <end position="581"/>
    </location>
</feature>
<keyword evidence="3" id="KW-0489">Methyltransferase</keyword>
<sequence length="604" mass="70371">MEHFLDRINEAYEGKLGSQLAEKTRNRVHWIIKNSVGKKVLDVGCSQGIVSILLGREGKEVTGIDLAKESIEIANEALGKEQDNTKNNINFIQGDFLHEKFDAHKFDTVIITEVLEHFVSSDALLYKASNVLTDNGKIIVTVPFGINDFPDHKRTLYLMEIYKELSVYFEISNVEFFGKWIGFIGQKKIGKEKTPTFVSEELFFEAEKAFYLVERELVNKLNNYKEQNTKYKNQISQQKENESNLKKEIQAIKKENEKLKFQIHTQNESIFDFKKSNEKHNLEALHLKSMLEEMLTSLKNEYAKKDDFHQEALAQLKLELQEKKGVITGLQVDNKKIRERMEEMIKNLNNEKLSHKLLQEETTKNIREVNTSLDAMKEEYQNYKRVAHEEMNKLTNELERKEVTFETYKEEASATINKLLEGKQDLDKALITKEQEILNLKNGIRRMSEEVNAIQLKLEEEVNDKATQLSLVQDNFNEEINKANNKISQVEKEKENIQQLYDQSKAELDNTKNILSELEKMINKLKSELSEAKVANQKNKNSFSRELLNIQEEYTKTLTLAEGLNEELIKVVKEKEGIEKRYKSLKNSRLGKVTLKYWALRKKL</sequence>
<dbReference type="Proteomes" id="UP000284416">
    <property type="component" value="Unassembled WGS sequence"/>
</dbReference>
<keyword evidence="1" id="KW-0175">Coiled coil</keyword>
<protein>
    <submittedName>
        <fullName evidence="3">Methyltransferase domain-containing protein</fullName>
    </submittedName>
</protein>
<name>A0A417YRJ4_9BACI</name>
<dbReference type="GO" id="GO:0032259">
    <property type="term" value="P:methylation"/>
    <property type="evidence" value="ECO:0007669"/>
    <property type="project" value="UniProtKB-KW"/>
</dbReference>
<feature type="coiled-coil region" evidence="1">
    <location>
        <begin position="214"/>
        <end position="262"/>
    </location>
</feature>
<organism evidence="3 4">
    <name type="scientific">Neobacillus notoginsengisoli</name>
    <dbReference type="NCBI Taxonomy" id="1578198"/>
    <lineage>
        <taxon>Bacteria</taxon>
        <taxon>Bacillati</taxon>
        <taxon>Bacillota</taxon>
        <taxon>Bacilli</taxon>
        <taxon>Bacillales</taxon>
        <taxon>Bacillaceae</taxon>
        <taxon>Neobacillus</taxon>
    </lineage>
</organism>
<dbReference type="EMBL" id="QWEG01000010">
    <property type="protein sequence ID" value="RHW37248.1"/>
    <property type="molecule type" value="Genomic_DNA"/>
</dbReference>
<dbReference type="InterPro" id="IPR025714">
    <property type="entry name" value="Methyltranfer_dom"/>
</dbReference>
<reference evidence="3 4" key="1">
    <citation type="journal article" date="2017" name="Int. J. Syst. Evol. Microbiol.">
        <title>Bacillus notoginsengisoli sp. nov., a novel bacterium isolated from the rhizosphere of Panax notoginseng.</title>
        <authorList>
            <person name="Zhang M.Y."/>
            <person name="Cheng J."/>
            <person name="Cai Y."/>
            <person name="Zhang T.Y."/>
            <person name="Wu Y.Y."/>
            <person name="Manikprabhu D."/>
            <person name="Li W.J."/>
            <person name="Zhang Y.X."/>
        </authorList>
    </citation>
    <scope>NUCLEOTIDE SEQUENCE [LARGE SCALE GENOMIC DNA]</scope>
    <source>
        <strain evidence="3 4">JCM 30743</strain>
    </source>
</reference>
<keyword evidence="4" id="KW-1185">Reference proteome</keyword>
<proteinExistence type="predicted"/>
<dbReference type="PANTHER" id="PTHR43861">
    <property type="entry name" value="TRANS-ACONITATE 2-METHYLTRANSFERASE-RELATED"/>
    <property type="match status" value="1"/>
</dbReference>
<comment type="caution">
    <text evidence="3">The sequence shown here is derived from an EMBL/GenBank/DDBJ whole genome shotgun (WGS) entry which is preliminary data.</text>
</comment>
<dbReference type="Pfam" id="PF13847">
    <property type="entry name" value="Methyltransf_31"/>
    <property type="match status" value="1"/>
</dbReference>
<dbReference type="InterPro" id="IPR029063">
    <property type="entry name" value="SAM-dependent_MTases_sf"/>
</dbReference>
<evidence type="ECO:0000313" key="4">
    <source>
        <dbReference type="Proteomes" id="UP000284416"/>
    </source>
</evidence>
<dbReference type="SUPFAM" id="SSF53335">
    <property type="entry name" value="S-adenosyl-L-methionine-dependent methyltransferases"/>
    <property type="match status" value="1"/>
</dbReference>
<keyword evidence="3" id="KW-0808">Transferase</keyword>
<evidence type="ECO:0000256" key="1">
    <source>
        <dbReference type="SAM" id="Coils"/>
    </source>
</evidence>